<dbReference type="PIRSF" id="PIRSF006806">
    <property type="entry name" value="FTHF_cligase"/>
    <property type="match status" value="1"/>
</dbReference>
<gene>
    <name evidence="6" type="ORF">FAM09_21355</name>
</gene>
<evidence type="ECO:0000313" key="6">
    <source>
        <dbReference type="EMBL" id="THU35941.1"/>
    </source>
</evidence>
<comment type="caution">
    <text evidence="6">The sequence shown here is derived from an EMBL/GenBank/DDBJ whole genome shotgun (WGS) entry which is preliminary data.</text>
</comment>
<dbReference type="InterPro" id="IPR002698">
    <property type="entry name" value="FTHF_cligase"/>
</dbReference>
<evidence type="ECO:0000256" key="1">
    <source>
        <dbReference type="ARBA" id="ARBA00010638"/>
    </source>
</evidence>
<proteinExistence type="inferred from homology"/>
<dbReference type="GO" id="GO:0009396">
    <property type="term" value="P:folic acid-containing compound biosynthetic process"/>
    <property type="evidence" value="ECO:0007669"/>
    <property type="project" value="TreeGrafter"/>
</dbReference>
<evidence type="ECO:0000313" key="7">
    <source>
        <dbReference type="Proteomes" id="UP000306918"/>
    </source>
</evidence>
<keyword evidence="6" id="KW-0436">Ligase</keyword>
<accession>A0A4S8HMK7</accession>
<sequence length="189" mass="22015">MIKNTVRKEFLQRRMNILEEELQQQTALLAISFRKLILPPVNYLMSYNPLASRHEFDVSVCEDILKEQNVMMCIAWPKIHVDLLGMEAVQVEKDGLFIKNKFNILEPIGGAIVPPQNLDIIFVPLVAFDERGYRVGYGKGYYDRFLAQCRPDAIKIGFSFFEAVEYIEDIDEFDVPLNFCITPHRIYEF</sequence>
<dbReference type="PANTHER" id="PTHR23407">
    <property type="entry name" value="ATPASE INHIBITOR/5-FORMYLTETRAHYDROFOLATE CYCLO-LIGASE"/>
    <property type="match status" value="1"/>
</dbReference>
<dbReference type="OrthoDB" id="9801938at2"/>
<dbReference type="AlphaFoldDB" id="A0A4S8HMK7"/>
<evidence type="ECO:0000256" key="3">
    <source>
        <dbReference type="ARBA" id="ARBA00022840"/>
    </source>
</evidence>
<dbReference type="GO" id="GO:0005524">
    <property type="term" value="F:ATP binding"/>
    <property type="evidence" value="ECO:0007669"/>
    <property type="project" value="UniProtKB-KW"/>
</dbReference>
<feature type="binding site" evidence="4">
    <location>
        <begin position="134"/>
        <end position="142"/>
    </location>
    <ligand>
        <name>ATP</name>
        <dbReference type="ChEBI" id="CHEBI:30616"/>
    </ligand>
</feature>
<keyword evidence="7" id="KW-1185">Reference proteome</keyword>
<evidence type="ECO:0000256" key="2">
    <source>
        <dbReference type="ARBA" id="ARBA00022741"/>
    </source>
</evidence>
<comment type="cofactor">
    <cofactor evidence="5">
        <name>Mg(2+)</name>
        <dbReference type="ChEBI" id="CHEBI:18420"/>
    </cofactor>
</comment>
<dbReference type="Proteomes" id="UP000306918">
    <property type="component" value="Unassembled WGS sequence"/>
</dbReference>
<evidence type="ECO:0000256" key="5">
    <source>
        <dbReference type="RuleBase" id="RU361279"/>
    </source>
</evidence>
<dbReference type="GO" id="GO:0030272">
    <property type="term" value="F:5-formyltetrahydrofolate cyclo-ligase activity"/>
    <property type="evidence" value="ECO:0007669"/>
    <property type="project" value="UniProtKB-EC"/>
</dbReference>
<name>A0A4S8HMK7_9BACT</name>
<keyword evidence="5" id="KW-0479">Metal-binding</keyword>
<comment type="catalytic activity">
    <reaction evidence="5">
        <text>(6S)-5-formyl-5,6,7,8-tetrahydrofolate + ATP = (6R)-5,10-methenyltetrahydrofolate + ADP + phosphate</text>
        <dbReference type="Rhea" id="RHEA:10488"/>
        <dbReference type="ChEBI" id="CHEBI:30616"/>
        <dbReference type="ChEBI" id="CHEBI:43474"/>
        <dbReference type="ChEBI" id="CHEBI:57455"/>
        <dbReference type="ChEBI" id="CHEBI:57457"/>
        <dbReference type="ChEBI" id="CHEBI:456216"/>
        <dbReference type="EC" id="6.3.3.2"/>
    </reaction>
</comment>
<dbReference type="RefSeq" id="WP_136579182.1">
    <property type="nucleotide sequence ID" value="NZ_STFF01000006.1"/>
</dbReference>
<dbReference type="GO" id="GO:0046872">
    <property type="term" value="F:metal ion binding"/>
    <property type="evidence" value="ECO:0007669"/>
    <property type="project" value="UniProtKB-KW"/>
</dbReference>
<dbReference type="Gene3D" id="3.40.50.10420">
    <property type="entry name" value="NagB/RpiA/CoA transferase-like"/>
    <property type="match status" value="1"/>
</dbReference>
<dbReference type="InterPro" id="IPR024185">
    <property type="entry name" value="FTHF_cligase-like_sf"/>
</dbReference>
<dbReference type="GO" id="GO:0035999">
    <property type="term" value="P:tetrahydrofolate interconversion"/>
    <property type="evidence" value="ECO:0007669"/>
    <property type="project" value="TreeGrafter"/>
</dbReference>
<evidence type="ECO:0000256" key="4">
    <source>
        <dbReference type="PIRSR" id="PIRSR006806-1"/>
    </source>
</evidence>
<dbReference type="PANTHER" id="PTHR23407:SF1">
    <property type="entry name" value="5-FORMYLTETRAHYDROFOLATE CYCLO-LIGASE"/>
    <property type="match status" value="1"/>
</dbReference>
<dbReference type="InterPro" id="IPR037171">
    <property type="entry name" value="NagB/RpiA_transferase-like"/>
</dbReference>
<dbReference type="EMBL" id="STFF01000006">
    <property type="protein sequence ID" value="THU35941.1"/>
    <property type="molecule type" value="Genomic_DNA"/>
</dbReference>
<feature type="binding site" evidence="4">
    <location>
        <begin position="3"/>
        <end position="7"/>
    </location>
    <ligand>
        <name>ATP</name>
        <dbReference type="ChEBI" id="CHEBI:30616"/>
    </ligand>
</feature>
<dbReference type="NCBIfam" id="TIGR02727">
    <property type="entry name" value="MTHFS_bact"/>
    <property type="match status" value="1"/>
</dbReference>
<keyword evidence="5" id="KW-0460">Magnesium</keyword>
<dbReference type="Pfam" id="PF01812">
    <property type="entry name" value="5-FTHF_cyc-lig"/>
    <property type="match status" value="1"/>
</dbReference>
<dbReference type="EC" id="6.3.3.2" evidence="5"/>
<organism evidence="6 7">
    <name type="scientific">Niastella caeni</name>
    <dbReference type="NCBI Taxonomy" id="2569763"/>
    <lineage>
        <taxon>Bacteria</taxon>
        <taxon>Pseudomonadati</taxon>
        <taxon>Bacteroidota</taxon>
        <taxon>Chitinophagia</taxon>
        <taxon>Chitinophagales</taxon>
        <taxon>Chitinophagaceae</taxon>
        <taxon>Niastella</taxon>
    </lineage>
</organism>
<protein>
    <recommendedName>
        <fullName evidence="5">5-formyltetrahydrofolate cyclo-ligase</fullName>
        <ecNumber evidence="5">6.3.3.2</ecNumber>
    </recommendedName>
</protein>
<comment type="similarity">
    <text evidence="1 5">Belongs to the 5-formyltetrahydrofolate cyclo-ligase family.</text>
</comment>
<reference evidence="6 7" key="1">
    <citation type="submission" date="2019-04" db="EMBL/GenBank/DDBJ databases">
        <title>Niastella caeni sp. nov., isolated from activated sludge.</title>
        <authorList>
            <person name="Sheng M."/>
        </authorList>
    </citation>
    <scope>NUCLEOTIDE SEQUENCE [LARGE SCALE GENOMIC DNA]</scope>
    <source>
        <strain evidence="6 7">HX-2-15</strain>
    </source>
</reference>
<keyword evidence="3 4" id="KW-0067">ATP-binding</keyword>
<feature type="binding site" evidence="4">
    <location>
        <position position="55"/>
    </location>
    <ligand>
        <name>substrate</name>
    </ligand>
</feature>
<dbReference type="SUPFAM" id="SSF100950">
    <property type="entry name" value="NagB/RpiA/CoA transferase-like"/>
    <property type="match status" value="1"/>
</dbReference>
<keyword evidence="2 4" id="KW-0547">Nucleotide-binding</keyword>